<keyword evidence="2" id="KW-1185">Reference proteome</keyword>
<organism evidence="1 2">
    <name type="scientific">Dermacentor silvarum</name>
    <name type="common">Tick</name>
    <dbReference type="NCBI Taxonomy" id="543639"/>
    <lineage>
        <taxon>Eukaryota</taxon>
        <taxon>Metazoa</taxon>
        <taxon>Ecdysozoa</taxon>
        <taxon>Arthropoda</taxon>
        <taxon>Chelicerata</taxon>
        <taxon>Arachnida</taxon>
        <taxon>Acari</taxon>
        <taxon>Parasitiformes</taxon>
        <taxon>Ixodida</taxon>
        <taxon>Ixodoidea</taxon>
        <taxon>Ixodidae</taxon>
        <taxon>Rhipicephalinae</taxon>
        <taxon>Dermacentor</taxon>
    </lineage>
</organism>
<proteinExistence type="predicted"/>
<evidence type="ECO:0000313" key="2">
    <source>
        <dbReference type="Proteomes" id="UP000821865"/>
    </source>
</evidence>
<protein>
    <submittedName>
        <fullName evidence="1">Uncharacterized protein</fullName>
    </submittedName>
</protein>
<gene>
    <name evidence="1" type="ORF">HPB49_019383</name>
</gene>
<name>A0ACB8E2J2_DERSI</name>
<comment type="caution">
    <text evidence="1">The sequence shown here is derived from an EMBL/GenBank/DDBJ whole genome shotgun (WGS) entry which is preliminary data.</text>
</comment>
<dbReference type="Proteomes" id="UP000821865">
    <property type="component" value="Chromosome 1"/>
</dbReference>
<sequence length="594" mass="65825">MWGRRSLRVPLVEPLPSGQRRLRKPNMATAQCSIDVFEQLDDAARVEAYRTAVSEAGALKTEVDQLRRELEGLKIMFSNGHDSVKEVDAPKPPLDTQLQASHDFFCNLLAPIVERIERLESKTGEDSDAESCQSTETSAASINLQRGSGNQRGKAKDEATLCISNSSGEDARDRLSSFAASSLPHLGKDVTAWFHQVDFWFRTFSVHEEVAIPFIISRLPAKDFTWMRHHAKMVNIATWADVKAAFRRRYNIDCDVTSKQRMFGATQRAGESCTDFAYRKLDLMEQCNYPVLQKEKCQVIMATLSDKAKKHFFDKNFEKLNDMIDSFLRFDQISNTEENVKVLVAVEPPTSQTTERPVLVKRSSRKSMRNRQRKESMESSGVSSSSALSAGGNGTRPEPGVQTTRGSRSGLLALRRFFQDSLAAYKRRFSTTSTSSEVPSSRAPTAQPRVPLGFTRGECGTAICLCSLRLDPVLSNLRVAIPGEDPVCNMSAFLKQARVCWKEAAVYSDKPEGICAHKVDAMFRRCLVRVTKLSSCEDDERAKQRIRGEVDSQRAHCVGASAHSAAAVSLSLPRAASFLFAGATLLALGGFPAS</sequence>
<dbReference type="EMBL" id="CM023470">
    <property type="protein sequence ID" value="KAH7980806.1"/>
    <property type="molecule type" value="Genomic_DNA"/>
</dbReference>
<accession>A0ACB8E2J2</accession>
<evidence type="ECO:0000313" key="1">
    <source>
        <dbReference type="EMBL" id="KAH7980806.1"/>
    </source>
</evidence>
<reference evidence="1" key="1">
    <citation type="submission" date="2020-05" db="EMBL/GenBank/DDBJ databases">
        <title>Large-scale comparative analyses of tick genomes elucidate their genetic diversity and vector capacities.</title>
        <authorList>
            <person name="Jia N."/>
            <person name="Wang J."/>
            <person name="Shi W."/>
            <person name="Du L."/>
            <person name="Sun Y."/>
            <person name="Zhan W."/>
            <person name="Jiang J."/>
            <person name="Wang Q."/>
            <person name="Zhang B."/>
            <person name="Ji P."/>
            <person name="Sakyi L.B."/>
            <person name="Cui X."/>
            <person name="Yuan T."/>
            <person name="Jiang B."/>
            <person name="Yang W."/>
            <person name="Lam T.T.-Y."/>
            <person name="Chang Q."/>
            <person name="Ding S."/>
            <person name="Wang X."/>
            <person name="Zhu J."/>
            <person name="Ruan X."/>
            <person name="Zhao L."/>
            <person name="Wei J."/>
            <person name="Que T."/>
            <person name="Du C."/>
            <person name="Cheng J."/>
            <person name="Dai P."/>
            <person name="Han X."/>
            <person name="Huang E."/>
            <person name="Gao Y."/>
            <person name="Liu J."/>
            <person name="Shao H."/>
            <person name="Ye R."/>
            <person name="Li L."/>
            <person name="Wei W."/>
            <person name="Wang X."/>
            <person name="Wang C."/>
            <person name="Yang T."/>
            <person name="Huo Q."/>
            <person name="Li W."/>
            <person name="Guo W."/>
            <person name="Chen H."/>
            <person name="Zhou L."/>
            <person name="Ni X."/>
            <person name="Tian J."/>
            <person name="Zhou Y."/>
            <person name="Sheng Y."/>
            <person name="Liu T."/>
            <person name="Pan Y."/>
            <person name="Xia L."/>
            <person name="Li J."/>
            <person name="Zhao F."/>
            <person name="Cao W."/>
        </authorList>
    </citation>
    <scope>NUCLEOTIDE SEQUENCE</scope>
    <source>
        <strain evidence="1">Dsil-2018</strain>
    </source>
</reference>